<dbReference type="Proteomes" id="UP000244093">
    <property type="component" value="Unassembled WGS sequence"/>
</dbReference>
<evidence type="ECO:0000256" key="6">
    <source>
        <dbReference type="ARBA" id="ARBA00022490"/>
    </source>
</evidence>
<keyword evidence="9 12" id="KW-0418">Kinase</keyword>
<keyword evidence="7 12" id="KW-0808">Transferase</keyword>
<evidence type="ECO:0000313" key="14">
    <source>
        <dbReference type="Proteomes" id="UP000244093"/>
    </source>
</evidence>
<evidence type="ECO:0000256" key="11">
    <source>
        <dbReference type="ARBA" id="ARBA00033336"/>
    </source>
</evidence>
<evidence type="ECO:0000256" key="9">
    <source>
        <dbReference type="ARBA" id="ARBA00022777"/>
    </source>
</evidence>
<dbReference type="InterPro" id="IPR027417">
    <property type="entry name" value="P-loop_NTPase"/>
</dbReference>
<dbReference type="InterPro" id="IPR023477">
    <property type="entry name" value="Adenylate_kinase_AdkA"/>
</dbReference>
<evidence type="ECO:0000256" key="12">
    <source>
        <dbReference type="HAMAP-Rule" id="MF_00234"/>
    </source>
</evidence>
<dbReference type="EC" id="2.7.4.3" evidence="4 12"/>
<accession>A0A2R7Y7V0</accession>
<evidence type="ECO:0000313" key="13">
    <source>
        <dbReference type="EMBL" id="PUA33399.1"/>
    </source>
</evidence>
<protein>
    <recommendedName>
        <fullName evidence="5 12">Adenylate kinase</fullName>
        <shortName evidence="12">AK</shortName>
        <ecNumber evidence="4 12">2.7.4.3</ecNumber>
    </recommendedName>
    <alternativeName>
        <fullName evidence="11 12">ATP-AMP transphosphorylase</fullName>
    </alternativeName>
</protein>
<evidence type="ECO:0000256" key="1">
    <source>
        <dbReference type="ARBA" id="ARBA00000582"/>
    </source>
</evidence>
<dbReference type="NCBIfam" id="NF003122">
    <property type="entry name" value="PRK04040.1"/>
    <property type="match status" value="1"/>
</dbReference>
<keyword evidence="6 12" id="KW-0963">Cytoplasm</keyword>
<reference evidence="13" key="1">
    <citation type="submission" date="2017-04" db="EMBL/GenBank/DDBJ databases">
        <authorList>
            <person name="Afonso C.L."/>
            <person name="Miller P.J."/>
            <person name="Scott M.A."/>
            <person name="Spackman E."/>
            <person name="Goraichik I."/>
            <person name="Dimitrov K.M."/>
            <person name="Suarez D.L."/>
            <person name="Swayne D.E."/>
        </authorList>
    </citation>
    <scope>NUCLEOTIDE SEQUENCE</scope>
    <source>
        <strain evidence="13">NZ3</strain>
    </source>
</reference>
<name>A0A2R7Y7V0_9CREN</name>
<reference evidence="13" key="2">
    <citation type="journal article" date="2018" name="Syst. Appl. Microbiol.">
        <title>A new symbiotic nanoarchaeote (Candidatus Nanoclepta minutus) and its host (Zestosphaera tikiterensis gen. nov., sp. nov.) from a New Zealand hot spring.</title>
        <authorList>
            <person name="St John E."/>
            <person name="Liu Y."/>
            <person name="Podar M."/>
            <person name="Stott M.B."/>
            <person name="Meneghin J."/>
            <person name="Chen Z."/>
            <person name="Lagutin K."/>
            <person name="Mitchell K."/>
            <person name="Reysenbach A.L."/>
        </authorList>
    </citation>
    <scope>NUCLEOTIDE SEQUENCE [LARGE SCALE GENOMIC DNA]</scope>
    <source>
        <strain evidence="13">NZ3</strain>
    </source>
</reference>
<gene>
    <name evidence="12" type="primary">adkA</name>
    <name evidence="13" type="ORF">B7O98_02965</name>
</gene>
<comment type="caution">
    <text evidence="13">The sequence shown here is derived from an EMBL/GenBank/DDBJ whole genome shotgun (WGS) entry which is preliminary data.</text>
</comment>
<dbReference type="AlphaFoldDB" id="A0A2R7Y7V0"/>
<dbReference type="Gene3D" id="3.40.50.300">
    <property type="entry name" value="P-loop containing nucleotide triphosphate hydrolases"/>
    <property type="match status" value="1"/>
</dbReference>
<dbReference type="GO" id="GO:0005737">
    <property type="term" value="C:cytoplasm"/>
    <property type="evidence" value="ECO:0007669"/>
    <property type="project" value="UniProtKB-SubCell"/>
</dbReference>
<dbReference type="GO" id="GO:0005524">
    <property type="term" value="F:ATP binding"/>
    <property type="evidence" value="ECO:0007669"/>
    <property type="project" value="UniProtKB-UniRule"/>
</dbReference>
<sequence>MSKVGLETLRVVVSVGIAGVGKSTVLNHTKKFLEGEGFLVEILNFGDYMFNYLIKTGLIKNRDEIRKLPLSKQREIQALAAKDMRKYIESLANERSNEKLIFFVDTHALIKTPSGYWPGLPEHVVKELRPDMIAVIEADPKEVLARQAKDVSRVRSDYSDLKIIEEVMGLIRVFAAVSASYVGASLIIIYNEEGKAEEAGRSLAEAVKRL</sequence>
<comment type="catalytic activity">
    <reaction evidence="1 12">
        <text>AMP + ATP = 2 ADP</text>
        <dbReference type="Rhea" id="RHEA:12973"/>
        <dbReference type="ChEBI" id="CHEBI:30616"/>
        <dbReference type="ChEBI" id="CHEBI:456215"/>
        <dbReference type="ChEBI" id="CHEBI:456216"/>
        <dbReference type="EC" id="2.7.4.3"/>
    </reaction>
</comment>
<dbReference type="Pfam" id="PF13207">
    <property type="entry name" value="AAA_17"/>
    <property type="match status" value="1"/>
</dbReference>
<proteinExistence type="inferred from homology"/>
<evidence type="ECO:0000256" key="10">
    <source>
        <dbReference type="ARBA" id="ARBA00022840"/>
    </source>
</evidence>
<evidence type="ECO:0000256" key="7">
    <source>
        <dbReference type="ARBA" id="ARBA00022679"/>
    </source>
</evidence>
<evidence type="ECO:0000256" key="8">
    <source>
        <dbReference type="ARBA" id="ARBA00022741"/>
    </source>
</evidence>
<keyword evidence="10 12" id="KW-0067">ATP-binding</keyword>
<dbReference type="SUPFAM" id="SSF52540">
    <property type="entry name" value="P-loop containing nucleoside triphosphate hydrolases"/>
    <property type="match status" value="1"/>
</dbReference>
<organism evidence="13 14">
    <name type="scientific">Zestosphaera tikiterensis</name>
    <dbReference type="NCBI Taxonomy" id="1973259"/>
    <lineage>
        <taxon>Archaea</taxon>
        <taxon>Thermoproteota</taxon>
        <taxon>Thermoprotei</taxon>
        <taxon>Desulfurococcales</taxon>
        <taxon>Desulfurococcaceae</taxon>
        <taxon>Zestosphaera</taxon>
    </lineage>
</organism>
<comment type="similarity">
    <text evidence="3 12">Belongs to the archaeal adenylate kinase family.</text>
</comment>
<evidence type="ECO:0000256" key="3">
    <source>
        <dbReference type="ARBA" id="ARBA00007088"/>
    </source>
</evidence>
<keyword evidence="8 12" id="KW-0547">Nucleotide-binding</keyword>
<comment type="subcellular location">
    <subcellularLocation>
        <location evidence="2 12">Cytoplasm</location>
    </subcellularLocation>
</comment>
<evidence type="ECO:0000256" key="2">
    <source>
        <dbReference type="ARBA" id="ARBA00004496"/>
    </source>
</evidence>
<evidence type="ECO:0000256" key="5">
    <source>
        <dbReference type="ARBA" id="ARBA00019926"/>
    </source>
</evidence>
<dbReference type="HAMAP" id="MF_00234">
    <property type="entry name" value="Adenylate_kinase_AdkA"/>
    <property type="match status" value="1"/>
</dbReference>
<evidence type="ECO:0000256" key="4">
    <source>
        <dbReference type="ARBA" id="ARBA00012955"/>
    </source>
</evidence>
<dbReference type="GO" id="GO:0004017">
    <property type="term" value="F:AMP kinase activity"/>
    <property type="evidence" value="ECO:0007669"/>
    <property type="project" value="UniProtKB-UniRule"/>
</dbReference>
<feature type="binding site" evidence="12">
    <location>
        <begin position="16"/>
        <end position="24"/>
    </location>
    <ligand>
        <name>ATP</name>
        <dbReference type="ChEBI" id="CHEBI:30616"/>
    </ligand>
</feature>
<dbReference type="EMBL" id="NBVN01000002">
    <property type="protein sequence ID" value="PUA33399.1"/>
    <property type="molecule type" value="Genomic_DNA"/>
</dbReference>